<dbReference type="Proteomes" id="UP000698800">
    <property type="component" value="Unassembled WGS sequence"/>
</dbReference>
<feature type="region of interest" description="Disordered" evidence="1">
    <location>
        <begin position="525"/>
        <end position="590"/>
    </location>
</feature>
<organism evidence="3 4">
    <name type="scientific">Glutinoglossum americanum</name>
    <dbReference type="NCBI Taxonomy" id="1670608"/>
    <lineage>
        <taxon>Eukaryota</taxon>
        <taxon>Fungi</taxon>
        <taxon>Dikarya</taxon>
        <taxon>Ascomycota</taxon>
        <taxon>Pezizomycotina</taxon>
        <taxon>Geoglossomycetes</taxon>
        <taxon>Geoglossales</taxon>
        <taxon>Geoglossaceae</taxon>
        <taxon>Glutinoglossum</taxon>
    </lineage>
</organism>
<evidence type="ECO:0000256" key="1">
    <source>
        <dbReference type="SAM" id="MobiDB-lite"/>
    </source>
</evidence>
<dbReference type="PROSITE" id="PS00028">
    <property type="entry name" value="ZINC_FINGER_C2H2_1"/>
    <property type="match status" value="1"/>
</dbReference>
<dbReference type="AlphaFoldDB" id="A0A9P8ICE3"/>
<dbReference type="OrthoDB" id="5315052at2759"/>
<evidence type="ECO:0000313" key="3">
    <source>
        <dbReference type="EMBL" id="KAH0545045.1"/>
    </source>
</evidence>
<dbReference type="EMBL" id="JAGHQL010000010">
    <property type="protein sequence ID" value="KAH0545045.1"/>
    <property type="molecule type" value="Genomic_DNA"/>
</dbReference>
<evidence type="ECO:0000259" key="2">
    <source>
        <dbReference type="PROSITE" id="PS00028"/>
    </source>
</evidence>
<dbReference type="SMART" id="SM00355">
    <property type="entry name" value="ZnF_C2H2"/>
    <property type="match status" value="3"/>
</dbReference>
<feature type="compositionally biased region" description="Acidic residues" evidence="1">
    <location>
        <begin position="64"/>
        <end position="74"/>
    </location>
</feature>
<feature type="compositionally biased region" description="Basic and acidic residues" evidence="1">
    <location>
        <begin position="302"/>
        <end position="316"/>
    </location>
</feature>
<comment type="caution">
    <text evidence="3">The sequence shown here is derived from an EMBL/GenBank/DDBJ whole genome shotgun (WGS) entry which is preliminary data.</text>
</comment>
<feature type="region of interest" description="Disordered" evidence="1">
    <location>
        <begin position="1219"/>
        <end position="1252"/>
    </location>
</feature>
<feature type="region of interest" description="Disordered" evidence="1">
    <location>
        <begin position="1"/>
        <end position="196"/>
    </location>
</feature>
<feature type="compositionally biased region" description="Basic and acidic residues" evidence="1">
    <location>
        <begin position="561"/>
        <end position="576"/>
    </location>
</feature>
<feature type="compositionally biased region" description="Polar residues" evidence="1">
    <location>
        <begin position="1"/>
        <end position="13"/>
    </location>
</feature>
<evidence type="ECO:0000313" key="4">
    <source>
        <dbReference type="Proteomes" id="UP000698800"/>
    </source>
</evidence>
<feature type="compositionally biased region" description="Polar residues" evidence="1">
    <location>
        <begin position="124"/>
        <end position="143"/>
    </location>
</feature>
<feature type="compositionally biased region" description="Basic and acidic residues" evidence="1">
    <location>
        <begin position="525"/>
        <end position="536"/>
    </location>
</feature>
<gene>
    <name evidence="3" type="ORF">FGG08_000816</name>
</gene>
<sequence>MSQSGIYSPNVNQGHYMRPTSTPPNPSLSPASVSAHNKTTPSTGALGEPAEGYGGISKHTTPSFDDDLLGDEVDLSPAMDGEEFPHSSGDTEMQPFQTEILASNGSASKRKNSSTAPSDAPYLSSPTNIRTPSPPSRNEQYTHLSVGPAPFTSTKSTPKRGKLHTALQIPITELSFPGNHINSNGGTDGSIADAHPSSAHLLSPVVKVEHVSGEDSLPDEPFLGRGLGKRTRADPYHLAPQPESSEDEMADDPVHSNTSPAQDLPNARAIDGSWLPSPKTGQAGLNPDMRDQLKDNQIPNLKEQEIDRQRAERNAEVADWLQRSQSASGVAGMPPSQGTKVLRKQKSGRRRARSMGDVPGSHLDLLGAPAGDGAGIPGPGVLVNEDSEDDGEEYSSELVDDEDSSMIDTSPPASVHANNALEEAERELSMATLSDPEEPLPHQFCRARPWRDTPSFKKTGPSSSRCQPANSNAAIMLFSRAADSYDSASRVATWGTRRRLSETDIDQIDQTGGPLTLLKRLSFGKDKDKDKKKSDQRGNFLDMADVKRLIPRRSGSNLKRKAGDKDLTFKKPEHADSIASGTASVPPARVSSFGKPKLNTGGAVAAMAGQIAVIGGGAGSMSATSITSAGPWAQAKQFVKRNRSRSDSGRKSSLSILMTQYGGPPMPTLASPARADNAKIHSAIDNEDEDDDECEEELIDDKGVTMDMKIRHDPIIPTLPGFQTHVRQLNPRLSPPLVDRISHEQVRRYKKLVDFRTKHMNAVKSQKCSSNEFCFALGGEAKSLPPKASSRDPEAAFAGFQISSGHSEEESSFGEGAVAAAQFPQGVPLPPVKRLPAEFECPLCFKVKKFQKPSDWTKHVHEDVQPFTCTFHNCSEPKSFKRKADWVRHENERHRQLEWWTCNLPDCSHTCYRKDNFVQHLVREHKRPEPKVKATKAAMKTATAMKGRSNISPGTSTGKWQAANGVIDVDPHQEEIDRVWQLVEECHHDTHKQPREEPCRFCGNICSSWKKLTVHLARHMEQISLPVLALVEQKNIMAGPVVSSIEQQEPIRATTPIHSHSWGGTPVAMPFSIRGSVSPVGLLGPPYPQLEGQGSYFDPNSGAQVPNYAPQGTHYTGQSPVHDPMTTYPDHTGSDFTATTFQHYGTSDTTGTYTGLSPNHSYADFEPIPGQAVGLPVGGYSSPDIPYNGQNIYPSTMDQIPSYPSIAPDMRGTGINPDYAPGMGGISFAPAEGEHSPTYMQQQQTRNFYEHQ</sequence>
<feature type="domain" description="C2H2-type" evidence="2">
    <location>
        <begin position="902"/>
        <end position="925"/>
    </location>
</feature>
<accession>A0A9P8ICE3</accession>
<feature type="compositionally biased region" description="Polar residues" evidence="1">
    <location>
        <begin position="34"/>
        <end position="43"/>
    </location>
</feature>
<reference evidence="3" key="1">
    <citation type="submission" date="2021-03" db="EMBL/GenBank/DDBJ databases">
        <title>Comparative genomics and phylogenomic investigation of the class Geoglossomycetes provide insights into ecological specialization and systematics.</title>
        <authorList>
            <person name="Melie T."/>
            <person name="Pirro S."/>
            <person name="Miller A.N."/>
            <person name="Quandt A."/>
        </authorList>
    </citation>
    <scope>NUCLEOTIDE SEQUENCE</scope>
    <source>
        <strain evidence="3">GBOQ0MN5Z8</strain>
    </source>
</reference>
<feature type="compositionally biased region" description="Basic residues" evidence="1">
    <location>
        <begin position="341"/>
        <end position="353"/>
    </location>
</feature>
<feature type="compositionally biased region" description="Acidic residues" evidence="1">
    <location>
        <begin position="385"/>
        <end position="405"/>
    </location>
</feature>
<dbReference type="InterPro" id="IPR058925">
    <property type="entry name" value="zf-C2H2_AcuF"/>
</dbReference>
<protein>
    <recommendedName>
        <fullName evidence="2">C2H2-type domain-containing protein</fullName>
    </recommendedName>
</protein>
<dbReference type="PANTHER" id="PTHR35391:SF3">
    <property type="entry name" value="FINGER DOMAIN PROTEIN, PUTATIVE (AFU_ORTHOLOGUE AFUA_8G04300)-RELATED"/>
    <property type="match status" value="1"/>
</dbReference>
<dbReference type="Pfam" id="PF26082">
    <property type="entry name" value="zf-C2H2_AcuF"/>
    <property type="match status" value="1"/>
</dbReference>
<feature type="compositionally biased region" description="Polar residues" evidence="1">
    <location>
        <begin position="88"/>
        <end position="117"/>
    </location>
</feature>
<feature type="compositionally biased region" description="Polar residues" evidence="1">
    <location>
        <begin position="1238"/>
        <end position="1252"/>
    </location>
</feature>
<feature type="region of interest" description="Disordered" evidence="1">
    <location>
        <begin position="211"/>
        <end position="468"/>
    </location>
</feature>
<keyword evidence="4" id="KW-1185">Reference proteome</keyword>
<proteinExistence type="predicted"/>
<name>A0A9P8ICE3_9PEZI</name>
<dbReference type="PANTHER" id="PTHR35391">
    <property type="entry name" value="C2H2-TYPE DOMAIN-CONTAINING PROTEIN-RELATED"/>
    <property type="match status" value="1"/>
</dbReference>
<dbReference type="InterPro" id="IPR013087">
    <property type="entry name" value="Znf_C2H2_type"/>
</dbReference>